<accession>A0A0G1RXV3</accession>
<evidence type="ECO:0000313" key="1">
    <source>
        <dbReference type="EMBL" id="KKU34863.1"/>
    </source>
</evidence>
<protein>
    <submittedName>
        <fullName evidence="1">Uncharacterized protein</fullName>
    </submittedName>
</protein>
<dbReference type="EMBL" id="LCMJ01000023">
    <property type="protein sequence ID" value="KKU34863.1"/>
    <property type="molecule type" value="Genomic_DNA"/>
</dbReference>
<name>A0A0G1RXV3_9BACT</name>
<dbReference type="AlphaFoldDB" id="A0A0G1RXV3"/>
<gene>
    <name evidence="1" type="ORF">UX48_C0023G0008</name>
</gene>
<evidence type="ECO:0000313" key="2">
    <source>
        <dbReference type="Proteomes" id="UP000034067"/>
    </source>
</evidence>
<feature type="non-terminal residue" evidence="1">
    <location>
        <position position="27"/>
    </location>
</feature>
<reference evidence="1 2" key="1">
    <citation type="journal article" date="2015" name="Nature">
        <title>rRNA introns, odd ribosomes, and small enigmatic genomes across a large radiation of phyla.</title>
        <authorList>
            <person name="Brown C.T."/>
            <person name="Hug L.A."/>
            <person name="Thomas B.C."/>
            <person name="Sharon I."/>
            <person name="Castelle C.J."/>
            <person name="Singh A."/>
            <person name="Wilkins M.J."/>
            <person name="Williams K.H."/>
            <person name="Banfield J.F."/>
        </authorList>
    </citation>
    <scope>NUCLEOTIDE SEQUENCE [LARGE SCALE GENOMIC DNA]</scope>
</reference>
<dbReference type="Proteomes" id="UP000034067">
    <property type="component" value="Unassembled WGS sequence"/>
</dbReference>
<sequence length="27" mass="3384">MSNNQEIRQLEKEIENLQQKLKLYQQH</sequence>
<comment type="caution">
    <text evidence="1">The sequence shown here is derived from an EMBL/GenBank/DDBJ whole genome shotgun (WGS) entry which is preliminary data.</text>
</comment>
<proteinExistence type="predicted"/>
<organism evidence="1 2">
    <name type="scientific">Candidatus Azambacteria bacterium GW2011_GWB1_46_27</name>
    <dbReference type="NCBI Taxonomy" id="1618617"/>
    <lineage>
        <taxon>Bacteria</taxon>
        <taxon>Candidatus Azamiibacteriota</taxon>
    </lineage>
</organism>